<gene>
    <name evidence="1" type="ORF">MXD59_13415</name>
</gene>
<evidence type="ECO:0000313" key="1">
    <source>
        <dbReference type="EMBL" id="MCK9876765.1"/>
    </source>
</evidence>
<sequence length="120" mass="14011">MEAEMVALIPMAELPEGFSYPEDYLRVIELGLTDLEPWWIMDGAILFNIYRGLAERYPDDSFVPFAKREDNDDVACWDLAGRNIVIVHDYASPGRHRRGEFKDFYAWFRQAVEDLIEFDG</sequence>
<dbReference type="Proteomes" id="UP001201873">
    <property type="component" value="Unassembled WGS sequence"/>
</dbReference>
<evidence type="ECO:0000313" key="2">
    <source>
        <dbReference type="Proteomes" id="UP001201873"/>
    </source>
</evidence>
<dbReference type="RefSeq" id="WP_248825024.1">
    <property type="nucleotide sequence ID" value="NZ_JALKFT010000011.1"/>
</dbReference>
<protein>
    <recommendedName>
        <fullName evidence="3">Knr4/Smi1-like domain-containing protein</fullName>
    </recommendedName>
</protein>
<organism evidence="1 2">
    <name type="scientific">Frankia umida</name>
    <dbReference type="NCBI Taxonomy" id="573489"/>
    <lineage>
        <taxon>Bacteria</taxon>
        <taxon>Bacillati</taxon>
        <taxon>Actinomycetota</taxon>
        <taxon>Actinomycetes</taxon>
        <taxon>Frankiales</taxon>
        <taxon>Frankiaceae</taxon>
        <taxon>Frankia</taxon>
    </lineage>
</organism>
<comment type="caution">
    <text evidence="1">The sequence shown here is derived from an EMBL/GenBank/DDBJ whole genome shotgun (WGS) entry which is preliminary data.</text>
</comment>
<accession>A0ABT0JYZ9</accession>
<keyword evidence="2" id="KW-1185">Reference proteome</keyword>
<proteinExistence type="predicted"/>
<name>A0ABT0JYZ9_9ACTN</name>
<reference evidence="1 2" key="1">
    <citation type="submission" date="2022-04" db="EMBL/GenBank/DDBJ databases">
        <title>Genome diversity in the genus Frankia.</title>
        <authorList>
            <person name="Carlos-Shanley C."/>
            <person name="Hahn D."/>
        </authorList>
    </citation>
    <scope>NUCLEOTIDE SEQUENCE [LARGE SCALE GENOMIC DNA]</scope>
    <source>
        <strain evidence="1 2">Ag45/Mut15</strain>
    </source>
</reference>
<evidence type="ECO:0008006" key="3">
    <source>
        <dbReference type="Google" id="ProtNLM"/>
    </source>
</evidence>
<dbReference type="EMBL" id="JALKFT010000011">
    <property type="protein sequence ID" value="MCK9876765.1"/>
    <property type="molecule type" value="Genomic_DNA"/>
</dbReference>